<feature type="region of interest" description="Disordered" evidence="1">
    <location>
        <begin position="96"/>
        <end position="366"/>
    </location>
</feature>
<feature type="signal peptide" evidence="2">
    <location>
        <begin position="1"/>
        <end position="26"/>
    </location>
</feature>
<proteinExistence type="predicted"/>
<feature type="compositionally biased region" description="Polar residues" evidence="1">
    <location>
        <begin position="157"/>
        <end position="172"/>
    </location>
</feature>
<dbReference type="AlphaFoldDB" id="A0A4P9WV60"/>
<feature type="compositionally biased region" description="Polar residues" evidence="1">
    <location>
        <begin position="302"/>
        <end position="311"/>
    </location>
</feature>
<dbReference type="EMBL" id="ML009895">
    <property type="protein sequence ID" value="RKO96492.1"/>
    <property type="molecule type" value="Genomic_DNA"/>
</dbReference>
<name>A0A4P9WV60_9FUNG</name>
<accession>A0A4P9WV60</accession>
<evidence type="ECO:0000313" key="4">
    <source>
        <dbReference type="Proteomes" id="UP000268535"/>
    </source>
</evidence>
<feature type="chain" id="PRO_5020420538" evidence="2">
    <location>
        <begin position="27"/>
        <end position="366"/>
    </location>
</feature>
<gene>
    <name evidence="3" type="ORF">CAUPRSCDRAFT_11814</name>
</gene>
<sequence length="366" mass="38413">MTALQWPRRLTQLLLMALLIAHLGRCAPTPGFSWPKSFSWSRKQSPASTSVATQDSAITVDSISGSPNDDAFSYFPPFSDFTPDVLPVSVIPVDPTPVDHAKTDPLGSMGNTERGDSNVNSGPIPRNDAHGGVPILPDALPDASAVEGSSAHDPESKSASTSAEQSPANADRNSGGAVKHSSRSSFLSKIPVPAEKKGEKRTYRALNVKQYEGSAGIRNQLPSKVMSSSEGSPHVSPSRSDFSSNSFSRATSMSSIPVGSSGPNSNPPSAKRTSVDANAKVGRESKIPVRAGRRVSEGPNRASGNYAQPTAASKARQKPAPARSPKPLSRAGSTTSFEFTSATSSRGESLLGRPRWRIVGKIPSAV</sequence>
<reference evidence="4" key="1">
    <citation type="journal article" date="2018" name="Nat. Microbiol.">
        <title>Leveraging single-cell genomics to expand the fungal tree of life.</title>
        <authorList>
            <person name="Ahrendt S.R."/>
            <person name="Quandt C.A."/>
            <person name="Ciobanu D."/>
            <person name="Clum A."/>
            <person name="Salamov A."/>
            <person name="Andreopoulos B."/>
            <person name="Cheng J.F."/>
            <person name="Woyke T."/>
            <person name="Pelin A."/>
            <person name="Henrissat B."/>
            <person name="Reynolds N.K."/>
            <person name="Benny G.L."/>
            <person name="Smith M.E."/>
            <person name="James T.Y."/>
            <person name="Grigoriev I.V."/>
        </authorList>
    </citation>
    <scope>NUCLEOTIDE SEQUENCE [LARGE SCALE GENOMIC DNA]</scope>
    <source>
        <strain evidence="4">ATCC 52028</strain>
    </source>
</reference>
<feature type="compositionally biased region" description="Low complexity" evidence="1">
    <location>
        <begin position="227"/>
        <end position="269"/>
    </location>
</feature>
<evidence type="ECO:0000313" key="3">
    <source>
        <dbReference type="EMBL" id="RKO96492.1"/>
    </source>
</evidence>
<evidence type="ECO:0000256" key="1">
    <source>
        <dbReference type="SAM" id="MobiDB-lite"/>
    </source>
</evidence>
<protein>
    <submittedName>
        <fullName evidence="3">Uncharacterized protein</fullName>
    </submittedName>
</protein>
<evidence type="ECO:0000256" key="2">
    <source>
        <dbReference type="SAM" id="SignalP"/>
    </source>
</evidence>
<organism evidence="3 4">
    <name type="scientific">Caulochytrium protostelioides</name>
    <dbReference type="NCBI Taxonomy" id="1555241"/>
    <lineage>
        <taxon>Eukaryota</taxon>
        <taxon>Fungi</taxon>
        <taxon>Fungi incertae sedis</taxon>
        <taxon>Chytridiomycota</taxon>
        <taxon>Chytridiomycota incertae sedis</taxon>
        <taxon>Chytridiomycetes</taxon>
        <taxon>Caulochytriales</taxon>
        <taxon>Caulochytriaceae</taxon>
        <taxon>Caulochytrium</taxon>
    </lineage>
</organism>
<feature type="compositionally biased region" description="Low complexity" evidence="1">
    <location>
        <begin position="333"/>
        <end position="345"/>
    </location>
</feature>
<keyword evidence="2" id="KW-0732">Signal</keyword>
<dbReference type="Proteomes" id="UP000268535">
    <property type="component" value="Unassembled WGS sequence"/>
</dbReference>